<proteinExistence type="predicted"/>
<dbReference type="AlphaFoldDB" id="A0A7J5E1U3"/>
<evidence type="ECO:0000256" key="1">
    <source>
        <dbReference type="SAM" id="MobiDB-lite"/>
    </source>
</evidence>
<feature type="compositionally biased region" description="Basic residues" evidence="1">
    <location>
        <begin position="43"/>
        <end position="60"/>
    </location>
</feature>
<dbReference type="Proteomes" id="UP000449906">
    <property type="component" value="Unassembled WGS sequence"/>
</dbReference>
<protein>
    <submittedName>
        <fullName evidence="2">Uncharacterized protein</fullName>
    </submittedName>
</protein>
<gene>
    <name evidence="2" type="ORF">F9L07_08845</name>
</gene>
<feature type="compositionally biased region" description="Basic residues" evidence="1">
    <location>
        <begin position="10"/>
        <end position="35"/>
    </location>
</feature>
<dbReference type="EMBL" id="WBVM01000001">
    <property type="protein sequence ID" value="KAB2811934.1"/>
    <property type="molecule type" value="Genomic_DNA"/>
</dbReference>
<organism evidence="2 3">
    <name type="scientific">Nocardioides simplex</name>
    <name type="common">Arthrobacter simplex</name>
    <dbReference type="NCBI Taxonomy" id="2045"/>
    <lineage>
        <taxon>Bacteria</taxon>
        <taxon>Bacillati</taxon>
        <taxon>Actinomycetota</taxon>
        <taxon>Actinomycetes</taxon>
        <taxon>Propionibacteriales</taxon>
        <taxon>Nocardioidaceae</taxon>
        <taxon>Pimelobacter</taxon>
    </lineage>
</organism>
<evidence type="ECO:0000313" key="2">
    <source>
        <dbReference type="EMBL" id="KAB2811934.1"/>
    </source>
</evidence>
<sequence>MRRFTDRPPRSHAHVRPRHLPVRRRAAPRAARRLVHGPGHGRERGRRHRVQRAHPRRLAG</sequence>
<feature type="region of interest" description="Disordered" evidence="1">
    <location>
        <begin position="1"/>
        <end position="60"/>
    </location>
</feature>
<evidence type="ECO:0000313" key="3">
    <source>
        <dbReference type="Proteomes" id="UP000449906"/>
    </source>
</evidence>
<name>A0A7J5E1U3_NOCSI</name>
<accession>A0A7J5E1U3</accession>
<reference evidence="2 3" key="1">
    <citation type="submission" date="2019-09" db="EMBL/GenBank/DDBJ databases">
        <title>Pimelobacter sp. isolated from Paulinella.</title>
        <authorList>
            <person name="Jeong S.E."/>
        </authorList>
    </citation>
    <scope>NUCLEOTIDE SEQUENCE [LARGE SCALE GENOMIC DNA]</scope>
    <source>
        <strain evidence="2 3">Pch-N</strain>
    </source>
</reference>
<comment type="caution">
    <text evidence="2">The sequence shown here is derived from an EMBL/GenBank/DDBJ whole genome shotgun (WGS) entry which is preliminary data.</text>
</comment>